<dbReference type="Proteomes" id="UP000184526">
    <property type="component" value="Unassembled WGS sequence"/>
</dbReference>
<comment type="subcellular location">
    <subcellularLocation>
        <location evidence="1 5">Cytoplasm</location>
    </subcellularLocation>
</comment>
<dbReference type="GO" id="GO:0005737">
    <property type="term" value="C:cytoplasm"/>
    <property type="evidence" value="ECO:0007669"/>
    <property type="project" value="UniProtKB-SubCell"/>
</dbReference>
<comment type="function">
    <text evidence="5">Responsible for the release of ribosomes from messenger RNA at the termination of protein biosynthesis. May increase the efficiency of translation by recycling ribosomes from one round of translation to another.</text>
</comment>
<evidence type="ECO:0000313" key="9">
    <source>
        <dbReference type="Proteomes" id="UP000184526"/>
    </source>
</evidence>
<keyword evidence="3 5" id="KW-0963">Cytoplasm</keyword>
<dbReference type="InterPro" id="IPR002661">
    <property type="entry name" value="Ribosome_recyc_fac"/>
</dbReference>
<dbReference type="EMBL" id="FQXP01000003">
    <property type="protein sequence ID" value="SHH42456.1"/>
    <property type="molecule type" value="Genomic_DNA"/>
</dbReference>
<gene>
    <name evidence="5" type="primary">frr</name>
    <name evidence="8" type="ORF">SAMN02745196_00329</name>
</gene>
<keyword evidence="6" id="KW-0175">Coiled coil</keyword>
<dbReference type="AlphaFoldDB" id="A0A1M5SVF6"/>
<dbReference type="Gene3D" id="3.30.1360.40">
    <property type="match status" value="1"/>
</dbReference>
<feature type="coiled-coil region" evidence="6">
    <location>
        <begin position="132"/>
        <end position="159"/>
    </location>
</feature>
<evidence type="ECO:0000256" key="3">
    <source>
        <dbReference type="ARBA" id="ARBA00022490"/>
    </source>
</evidence>
<dbReference type="RefSeq" id="WP_072829415.1">
    <property type="nucleotide sequence ID" value="NZ_FQXP01000003.1"/>
</dbReference>
<dbReference type="Gene3D" id="1.10.132.20">
    <property type="entry name" value="Ribosome-recycling factor"/>
    <property type="match status" value="1"/>
</dbReference>
<dbReference type="OrthoDB" id="9804006at2"/>
<comment type="similarity">
    <text evidence="2 5">Belongs to the RRF family.</text>
</comment>
<evidence type="ECO:0000256" key="6">
    <source>
        <dbReference type="SAM" id="Coils"/>
    </source>
</evidence>
<evidence type="ECO:0000313" key="8">
    <source>
        <dbReference type="EMBL" id="SHH42456.1"/>
    </source>
</evidence>
<name>A0A1M5SVF6_9CLOT</name>
<dbReference type="FunFam" id="3.30.1360.40:FF:000001">
    <property type="entry name" value="Ribosome-recycling factor"/>
    <property type="match status" value="1"/>
</dbReference>
<dbReference type="PANTHER" id="PTHR20982:SF3">
    <property type="entry name" value="MITOCHONDRIAL RIBOSOME RECYCLING FACTOR PSEUDO 1"/>
    <property type="match status" value="1"/>
</dbReference>
<accession>A0A1M5SVF6</accession>
<evidence type="ECO:0000259" key="7">
    <source>
        <dbReference type="Pfam" id="PF01765"/>
    </source>
</evidence>
<dbReference type="InterPro" id="IPR023584">
    <property type="entry name" value="Ribosome_recyc_fac_dom"/>
</dbReference>
<dbReference type="STRING" id="1121306.SAMN02745196_00329"/>
<organism evidence="8 9">
    <name type="scientific">Clostridium collagenovorans DSM 3089</name>
    <dbReference type="NCBI Taxonomy" id="1121306"/>
    <lineage>
        <taxon>Bacteria</taxon>
        <taxon>Bacillati</taxon>
        <taxon>Bacillota</taxon>
        <taxon>Clostridia</taxon>
        <taxon>Eubacteriales</taxon>
        <taxon>Clostridiaceae</taxon>
        <taxon>Clostridium</taxon>
    </lineage>
</organism>
<dbReference type="GO" id="GO:0006415">
    <property type="term" value="P:translational termination"/>
    <property type="evidence" value="ECO:0007669"/>
    <property type="project" value="UniProtKB-UniRule"/>
</dbReference>
<evidence type="ECO:0000256" key="1">
    <source>
        <dbReference type="ARBA" id="ARBA00004496"/>
    </source>
</evidence>
<feature type="domain" description="Ribosome recycling factor" evidence="7">
    <location>
        <begin position="22"/>
        <end position="183"/>
    </location>
</feature>
<dbReference type="Pfam" id="PF01765">
    <property type="entry name" value="RRF"/>
    <property type="match status" value="1"/>
</dbReference>
<dbReference type="FunFam" id="1.10.132.20:FF:000001">
    <property type="entry name" value="Ribosome-recycling factor"/>
    <property type="match status" value="1"/>
</dbReference>
<proteinExistence type="inferred from homology"/>
<dbReference type="HAMAP" id="MF_00040">
    <property type="entry name" value="RRF"/>
    <property type="match status" value="1"/>
</dbReference>
<dbReference type="PANTHER" id="PTHR20982">
    <property type="entry name" value="RIBOSOME RECYCLING FACTOR"/>
    <property type="match status" value="1"/>
</dbReference>
<evidence type="ECO:0000256" key="4">
    <source>
        <dbReference type="ARBA" id="ARBA00022917"/>
    </source>
</evidence>
<keyword evidence="9" id="KW-1185">Reference proteome</keyword>
<dbReference type="InterPro" id="IPR036191">
    <property type="entry name" value="RRF_sf"/>
</dbReference>
<dbReference type="NCBIfam" id="TIGR00496">
    <property type="entry name" value="frr"/>
    <property type="match status" value="1"/>
</dbReference>
<dbReference type="CDD" id="cd00520">
    <property type="entry name" value="RRF"/>
    <property type="match status" value="1"/>
</dbReference>
<keyword evidence="4 5" id="KW-0648">Protein biosynthesis</keyword>
<reference evidence="8 9" key="1">
    <citation type="submission" date="2016-11" db="EMBL/GenBank/DDBJ databases">
        <authorList>
            <person name="Jaros S."/>
            <person name="Januszkiewicz K."/>
            <person name="Wedrychowicz H."/>
        </authorList>
    </citation>
    <scope>NUCLEOTIDE SEQUENCE [LARGE SCALE GENOMIC DNA]</scope>
    <source>
        <strain evidence="8 9">DSM 3089</strain>
    </source>
</reference>
<sequence>MLKELYNSISEKMNKTISVLVQELGSMKAGRANPKMLDKIEAEYYGSLTPLSQLANISVPEARILLIQPYDKTSLKEIERAILKSDLGLNPSNDGSVIRLLIPELTEETRKNLVKNIKKAGEDSKVAIRSIRRDANDKIKALKKNNDITEDEVKIAEEKIQKETDGFVKEIEKLVEEKEKEVMTI</sequence>
<dbReference type="SUPFAM" id="SSF55194">
    <property type="entry name" value="Ribosome recycling factor, RRF"/>
    <property type="match status" value="1"/>
</dbReference>
<protein>
    <recommendedName>
        <fullName evidence="5">Ribosome-recycling factor</fullName>
        <shortName evidence="5">RRF</shortName>
    </recommendedName>
    <alternativeName>
        <fullName evidence="5">Ribosome-releasing factor</fullName>
    </alternativeName>
</protein>
<evidence type="ECO:0000256" key="2">
    <source>
        <dbReference type="ARBA" id="ARBA00005912"/>
    </source>
</evidence>
<dbReference type="GO" id="GO:0043023">
    <property type="term" value="F:ribosomal large subunit binding"/>
    <property type="evidence" value="ECO:0007669"/>
    <property type="project" value="TreeGrafter"/>
</dbReference>
<evidence type="ECO:0000256" key="5">
    <source>
        <dbReference type="HAMAP-Rule" id="MF_00040"/>
    </source>
</evidence>